<protein>
    <submittedName>
        <fullName evidence="3">Chromosome partition protein Smc</fullName>
    </submittedName>
</protein>
<evidence type="ECO:0000256" key="2">
    <source>
        <dbReference type="SAM" id="Phobius"/>
    </source>
</evidence>
<keyword evidence="1" id="KW-0175">Coiled coil</keyword>
<comment type="caution">
    <text evidence="3">The sequence shown here is derived from an EMBL/GenBank/DDBJ whole genome shotgun (WGS) entry which is preliminary data.</text>
</comment>
<sequence length="488" mass="54765">MKIVKKKKLSSDQRQRWLWWLKCLGIWLLSNGAVWGLVWAYLELLPPTYTSQWGLMVLGTNPGVDINIPEVGQASSSNQGSASVRPQPYQDIRSDYVYLANSPEVLARAAKLVKLSVDDFGEPDITTDDNSAIIAFEITGDTPEQAQKKSEALYQVLSEEIEKLRQKELQRRAKETRDSLEAVRQQLSKSKNKLANYRSQANLSSEDQIQALATNVETLRQQKAQLFAQEQASKARLKQLTKDVDFSDEEVAAAYTLKADQVYQQQFQVYSQINTDLSDLLSQLGAEHPLVVEKKNELNYALVALQKRANLTLGRIISQTELIKLASITLDPKLTTVRQDLFKDLVTTRAEQQATLAQIQEITRQLNTLEQQLKVLTQEKSKLDSLKADVDVSQAIFSATLAKLDLSKGNIDIIYPPVQLVGGPNLPNKDEPTSPDLNIGLIGGTAGSFIVMIGFVLYWWENWISSKEARGFEKIQEINGNEKTENLE</sequence>
<evidence type="ECO:0000313" key="4">
    <source>
        <dbReference type="Proteomes" id="UP000323569"/>
    </source>
</evidence>
<dbReference type="PANTHER" id="PTHR32309:SF31">
    <property type="entry name" value="CAPSULAR EXOPOLYSACCHARIDE FAMILY"/>
    <property type="match status" value="1"/>
</dbReference>
<feature type="transmembrane region" description="Helical" evidence="2">
    <location>
        <begin position="20"/>
        <end position="42"/>
    </location>
</feature>
<keyword evidence="2" id="KW-1133">Transmembrane helix</keyword>
<evidence type="ECO:0000313" key="3">
    <source>
        <dbReference type="EMBL" id="GCA72002.1"/>
    </source>
</evidence>
<feature type="transmembrane region" description="Helical" evidence="2">
    <location>
        <begin position="437"/>
        <end position="460"/>
    </location>
</feature>
<keyword evidence="2" id="KW-0472">Membrane</keyword>
<feature type="coiled-coil region" evidence="1">
    <location>
        <begin position="147"/>
        <end position="229"/>
    </location>
</feature>
<feature type="coiled-coil region" evidence="1">
    <location>
        <begin position="352"/>
        <end position="389"/>
    </location>
</feature>
<organism evidence="3 4">
    <name type="scientific">Microcystis aeruginosa NIES-2519</name>
    <dbReference type="NCBI Taxonomy" id="2303981"/>
    <lineage>
        <taxon>Bacteria</taxon>
        <taxon>Bacillati</taxon>
        <taxon>Cyanobacteriota</taxon>
        <taxon>Cyanophyceae</taxon>
        <taxon>Oscillatoriophycideae</taxon>
        <taxon>Chroococcales</taxon>
        <taxon>Microcystaceae</taxon>
        <taxon>Microcystis</taxon>
    </lineage>
</organism>
<name>A0A5A5RFY5_MICAE</name>
<accession>A0A5A5RFY5</accession>
<dbReference type="PANTHER" id="PTHR32309">
    <property type="entry name" value="TYROSINE-PROTEIN KINASE"/>
    <property type="match status" value="1"/>
</dbReference>
<dbReference type="EMBL" id="BHVO01000078">
    <property type="protein sequence ID" value="GCA72002.1"/>
    <property type="molecule type" value="Genomic_DNA"/>
</dbReference>
<dbReference type="AlphaFoldDB" id="A0A5A5RFY5"/>
<proteinExistence type="predicted"/>
<dbReference type="Proteomes" id="UP000323569">
    <property type="component" value="Unassembled WGS sequence"/>
</dbReference>
<reference evidence="3 4" key="1">
    <citation type="submission" date="2018-09" db="EMBL/GenBank/DDBJ databases">
        <title>Evolutionary history of phycoerythrin pigmentation in the water bloom-forming cyanobacterium Microcystis aeruginosa.</title>
        <authorList>
            <person name="Tanabe Y."/>
            <person name="Tanabe Y."/>
            <person name="Yamaguchi H."/>
        </authorList>
    </citation>
    <scope>NUCLEOTIDE SEQUENCE [LARGE SCALE GENOMIC DNA]</scope>
    <source>
        <strain evidence="3 4">NIES-2519</strain>
    </source>
</reference>
<dbReference type="InterPro" id="IPR050445">
    <property type="entry name" value="Bact_polysacc_biosynth/exp"/>
</dbReference>
<gene>
    <name evidence="3" type="primary">smc_8</name>
    <name evidence="3" type="ORF">MiYa_03549</name>
</gene>
<keyword evidence="2" id="KW-0812">Transmembrane</keyword>
<evidence type="ECO:0000256" key="1">
    <source>
        <dbReference type="SAM" id="Coils"/>
    </source>
</evidence>